<feature type="transmembrane region" description="Helical" evidence="6">
    <location>
        <begin position="121"/>
        <end position="139"/>
    </location>
</feature>
<dbReference type="Proteomes" id="UP000221168">
    <property type="component" value="Unassembled WGS sequence"/>
</dbReference>
<evidence type="ECO:0000313" key="9">
    <source>
        <dbReference type="Proteomes" id="UP000221168"/>
    </source>
</evidence>
<evidence type="ECO:0000259" key="7">
    <source>
        <dbReference type="Pfam" id="PF00892"/>
    </source>
</evidence>
<dbReference type="SUPFAM" id="SSF103481">
    <property type="entry name" value="Multidrug resistance efflux transporter EmrE"/>
    <property type="match status" value="2"/>
</dbReference>
<feature type="transmembrane region" description="Helical" evidence="6">
    <location>
        <begin position="151"/>
        <end position="171"/>
    </location>
</feature>
<keyword evidence="5 6" id="KW-0472">Membrane</keyword>
<feature type="transmembrane region" description="Helical" evidence="6">
    <location>
        <begin position="33"/>
        <end position="50"/>
    </location>
</feature>
<evidence type="ECO:0000256" key="2">
    <source>
        <dbReference type="ARBA" id="ARBA00022475"/>
    </source>
</evidence>
<dbReference type="EMBL" id="PDVP01000016">
    <property type="protein sequence ID" value="PHP65384.1"/>
    <property type="molecule type" value="Genomic_DNA"/>
</dbReference>
<evidence type="ECO:0000256" key="5">
    <source>
        <dbReference type="ARBA" id="ARBA00023136"/>
    </source>
</evidence>
<dbReference type="RefSeq" id="WP_099308125.1">
    <property type="nucleotide sequence ID" value="NZ_PDVP01000016.1"/>
</dbReference>
<protein>
    <submittedName>
        <fullName evidence="8">EamA family transporter</fullName>
    </submittedName>
</protein>
<proteinExistence type="predicted"/>
<dbReference type="Pfam" id="PF00892">
    <property type="entry name" value="EamA"/>
    <property type="match status" value="2"/>
</dbReference>
<dbReference type="InterPro" id="IPR000620">
    <property type="entry name" value="EamA_dom"/>
</dbReference>
<organism evidence="8 9">
    <name type="scientific">Zhengella mangrovi</name>
    <dbReference type="NCBI Taxonomy" id="1982044"/>
    <lineage>
        <taxon>Bacteria</taxon>
        <taxon>Pseudomonadati</taxon>
        <taxon>Pseudomonadota</taxon>
        <taxon>Alphaproteobacteria</taxon>
        <taxon>Hyphomicrobiales</taxon>
        <taxon>Notoacmeibacteraceae</taxon>
        <taxon>Zhengella</taxon>
    </lineage>
</organism>
<comment type="caution">
    <text evidence="8">The sequence shown here is derived from an EMBL/GenBank/DDBJ whole genome shotgun (WGS) entry which is preliminary data.</text>
</comment>
<feature type="domain" description="EamA" evidence="7">
    <location>
        <begin position="154"/>
        <end position="286"/>
    </location>
</feature>
<accession>A0A2G1QIV7</accession>
<dbReference type="GO" id="GO:0005886">
    <property type="term" value="C:plasma membrane"/>
    <property type="evidence" value="ECO:0007669"/>
    <property type="project" value="UniProtKB-SubCell"/>
</dbReference>
<evidence type="ECO:0000313" key="8">
    <source>
        <dbReference type="EMBL" id="PHP65384.1"/>
    </source>
</evidence>
<evidence type="ECO:0000256" key="3">
    <source>
        <dbReference type="ARBA" id="ARBA00022692"/>
    </source>
</evidence>
<sequence length="300" mass="32648">MTRQAYLVLLGAALFWGGNNVAARFGVGHVSPGVLTMLRWVVALALLGWFARRELARDWPIIRRHWPALFAYGAVGFAGFNMAIYTAAGFTSIVNMSIEQAAMPILIFLINFVLFRVGIAWLQLAGVLASLLGIAVVATNGDLARLSTLDLNVGDALNLTACLIYAVYTVMLRFRPQLHWKSWMMTLGFAALLASLPYVGWEWTAGQFLWPDLQGMAVVLYTGIFPSLLSQTLYLKGNELIGANRAGLFINMVPVFGTLLSILLLGEPFHGYQALAFTLVMGGIAMAEMAGRKKAAAATQ</sequence>
<evidence type="ECO:0000256" key="1">
    <source>
        <dbReference type="ARBA" id="ARBA00004651"/>
    </source>
</evidence>
<feature type="domain" description="EamA" evidence="7">
    <location>
        <begin position="5"/>
        <end position="138"/>
    </location>
</feature>
<feature type="transmembrane region" description="Helical" evidence="6">
    <location>
        <begin position="70"/>
        <end position="90"/>
    </location>
</feature>
<dbReference type="PANTHER" id="PTHR42920:SF11">
    <property type="entry name" value="INNER MEMBRANE PROTEIN YTFF"/>
    <property type="match status" value="1"/>
</dbReference>
<evidence type="ECO:0000256" key="4">
    <source>
        <dbReference type="ARBA" id="ARBA00022989"/>
    </source>
</evidence>
<gene>
    <name evidence="8" type="ORF">CSC94_19890</name>
</gene>
<feature type="transmembrane region" description="Helical" evidence="6">
    <location>
        <begin position="246"/>
        <end position="266"/>
    </location>
</feature>
<reference evidence="8 9" key="1">
    <citation type="submission" date="2017-10" db="EMBL/GenBank/DDBJ databases">
        <title>Sedimentibacterium mangrovi gen. nov., sp. nov., a novel member of family Phyllobacteriacea isolated from mangrove sediment.</title>
        <authorList>
            <person name="Liao H."/>
            <person name="Tian Y."/>
        </authorList>
    </citation>
    <scope>NUCLEOTIDE SEQUENCE [LARGE SCALE GENOMIC DNA]</scope>
    <source>
        <strain evidence="8 9">X9-2-2</strain>
    </source>
</reference>
<keyword evidence="4 6" id="KW-1133">Transmembrane helix</keyword>
<feature type="transmembrane region" description="Helical" evidence="6">
    <location>
        <begin position="183"/>
        <end position="201"/>
    </location>
</feature>
<feature type="transmembrane region" description="Helical" evidence="6">
    <location>
        <begin position="272"/>
        <end position="291"/>
    </location>
</feature>
<name>A0A2G1QIV7_9HYPH</name>
<dbReference type="InterPro" id="IPR037185">
    <property type="entry name" value="EmrE-like"/>
</dbReference>
<dbReference type="AlphaFoldDB" id="A0A2G1QIV7"/>
<dbReference type="PANTHER" id="PTHR42920">
    <property type="entry name" value="OS03G0707200 PROTEIN-RELATED"/>
    <property type="match status" value="1"/>
</dbReference>
<dbReference type="OrthoDB" id="9806889at2"/>
<evidence type="ECO:0000256" key="6">
    <source>
        <dbReference type="SAM" id="Phobius"/>
    </source>
</evidence>
<feature type="transmembrane region" description="Helical" evidence="6">
    <location>
        <begin position="213"/>
        <end position="234"/>
    </location>
</feature>
<keyword evidence="2" id="KW-1003">Cell membrane</keyword>
<feature type="transmembrane region" description="Helical" evidence="6">
    <location>
        <begin position="96"/>
        <end position="114"/>
    </location>
</feature>
<keyword evidence="9" id="KW-1185">Reference proteome</keyword>
<comment type="subcellular location">
    <subcellularLocation>
        <location evidence="1">Cell membrane</location>
        <topology evidence="1">Multi-pass membrane protein</topology>
    </subcellularLocation>
</comment>
<dbReference type="InterPro" id="IPR051258">
    <property type="entry name" value="Diverse_Substrate_Transporter"/>
</dbReference>
<keyword evidence="3 6" id="KW-0812">Transmembrane</keyword>